<evidence type="ECO:0008006" key="4">
    <source>
        <dbReference type="Google" id="ProtNLM"/>
    </source>
</evidence>
<reference evidence="2 3" key="1">
    <citation type="submission" date="2019-04" db="EMBL/GenBank/DDBJ databases">
        <title>Fungal friends and foes A comparative genomics study of 23 Aspergillus species from section Flavi.</title>
        <authorList>
            <consortium name="DOE Joint Genome Institute"/>
            <person name="Kjaerbolling I."/>
            <person name="Vesth T.C."/>
            <person name="Frisvad J.C."/>
            <person name="Nybo J.L."/>
            <person name="Theobald S."/>
            <person name="Kildgaard S."/>
            <person name="Petersen T.I."/>
            <person name="Kuo A."/>
            <person name="Sato A."/>
            <person name="Lyhne E.K."/>
            <person name="Kogle M.E."/>
            <person name="Wiebenga A."/>
            <person name="Kun R.S."/>
            <person name="Lubbers R.J."/>
            <person name="Makela M.R."/>
            <person name="Barry K."/>
            <person name="Chovatia M."/>
            <person name="Clum A."/>
            <person name="Daum C."/>
            <person name="Haridas S."/>
            <person name="He G."/>
            <person name="LaButti K."/>
            <person name="Lipzen A."/>
            <person name="Mondo S."/>
            <person name="Pangilinan J."/>
            <person name="Riley R."/>
            <person name="Salamov A."/>
            <person name="Simmons B.A."/>
            <person name="Magnuson J.K."/>
            <person name="Henrissat B."/>
            <person name="Mortensen U.H."/>
            <person name="Larsen T.O."/>
            <person name="De vries R.P."/>
            <person name="Grigoriev I.V."/>
            <person name="Machida M."/>
            <person name="Baker S.E."/>
            <person name="Andersen M.R."/>
        </authorList>
    </citation>
    <scope>NUCLEOTIDE SEQUENCE [LARGE SCALE GENOMIC DNA]</scope>
    <source>
        <strain evidence="2 3">CBS 117635</strain>
    </source>
</reference>
<evidence type="ECO:0000313" key="3">
    <source>
        <dbReference type="Proteomes" id="UP000326289"/>
    </source>
</evidence>
<feature type="signal peptide" evidence="1">
    <location>
        <begin position="1"/>
        <end position="20"/>
    </location>
</feature>
<name>A0A5N6J292_9EURO</name>
<sequence>MMANYWLLCMLSEPLCLVIGRSPVTIRSINLPHGKKALKSGRQRVKTLSCGSLQAGGALSLGKPPRRCQMRI</sequence>
<evidence type="ECO:0000256" key="1">
    <source>
        <dbReference type="SAM" id="SignalP"/>
    </source>
</evidence>
<keyword evidence="1" id="KW-0732">Signal</keyword>
<gene>
    <name evidence="2" type="ORF">BDV30DRAFT_128393</name>
</gene>
<accession>A0A5N6J292</accession>
<feature type="chain" id="PRO_5024940986" description="Secreted protein" evidence="1">
    <location>
        <begin position="21"/>
        <end position="72"/>
    </location>
</feature>
<dbReference type="Proteomes" id="UP000326289">
    <property type="component" value="Unassembled WGS sequence"/>
</dbReference>
<dbReference type="EMBL" id="ML732805">
    <property type="protein sequence ID" value="KAB8272437.1"/>
    <property type="molecule type" value="Genomic_DNA"/>
</dbReference>
<keyword evidence="3" id="KW-1185">Reference proteome</keyword>
<evidence type="ECO:0000313" key="2">
    <source>
        <dbReference type="EMBL" id="KAB8272437.1"/>
    </source>
</evidence>
<proteinExistence type="predicted"/>
<dbReference type="AlphaFoldDB" id="A0A5N6J292"/>
<protein>
    <recommendedName>
        <fullName evidence="4">Secreted protein</fullName>
    </recommendedName>
</protein>
<organism evidence="2 3">
    <name type="scientific">Aspergillus minisclerotigenes</name>
    <dbReference type="NCBI Taxonomy" id="656917"/>
    <lineage>
        <taxon>Eukaryota</taxon>
        <taxon>Fungi</taxon>
        <taxon>Dikarya</taxon>
        <taxon>Ascomycota</taxon>
        <taxon>Pezizomycotina</taxon>
        <taxon>Eurotiomycetes</taxon>
        <taxon>Eurotiomycetidae</taxon>
        <taxon>Eurotiales</taxon>
        <taxon>Aspergillaceae</taxon>
        <taxon>Aspergillus</taxon>
        <taxon>Aspergillus subgen. Circumdati</taxon>
    </lineage>
</organism>